<evidence type="ECO:0000256" key="1">
    <source>
        <dbReference type="SAM" id="Phobius"/>
    </source>
</evidence>
<organism evidence="2 3">
    <name type="scientific">Pigmentiphaga litoralis</name>
    <dbReference type="NCBI Taxonomy" id="516702"/>
    <lineage>
        <taxon>Bacteria</taxon>
        <taxon>Pseudomonadati</taxon>
        <taxon>Pseudomonadota</taxon>
        <taxon>Betaproteobacteria</taxon>
        <taxon>Burkholderiales</taxon>
        <taxon>Alcaligenaceae</taxon>
        <taxon>Pigmentiphaga</taxon>
    </lineage>
</organism>
<reference evidence="2 3" key="1">
    <citation type="submission" date="2020-07" db="EMBL/GenBank/DDBJ databases">
        <title>Genomic Encyclopedia of Type Strains, Phase IV (KMG-V): Genome sequencing to study the core and pangenomes of soil and plant-associated prokaryotes.</title>
        <authorList>
            <person name="Whitman W."/>
        </authorList>
    </citation>
    <scope>NUCLEOTIDE SEQUENCE [LARGE SCALE GENOMIC DNA]</scope>
    <source>
        <strain evidence="2 3">SAS40</strain>
    </source>
</reference>
<dbReference type="InterPro" id="IPR047798">
    <property type="entry name" value="BPSS1780-like"/>
</dbReference>
<evidence type="ECO:0008006" key="4">
    <source>
        <dbReference type="Google" id="ProtNLM"/>
    </source>
</evidence>
<dbReference type="EMBL" id="JACBYR010000001">
    <property type="protein sequence ID" value="NYE83074.1"/>
    <property type="molecule type" value="Genomic_DNA"/>
</dbReference>
<proteinExistence type="predicted"/>
<accession>A0A7Y9IVP1</accession>
<keyword evidence="3" id="KW-1185">Reference proteome</keyword>
<feature type="transmembrane region" description="Helical" evidence="1">
    <location>
        <begin position="145"/>
        <end position="168"/>
    </location>
</feature>
<sequence length="261" mass="28479">MQAASLPMSAGWHWVRDGFGLFKRQPIAMFTWALTIGFLVLVATMIPPIGPLLFVTLMPVVTVMTLVACRQILAGKAVMPLRLFLILKTPGLAKRLFGMGAVYVVIVMLAGMVAFLPFMDTLRDALQGVTDDDLSPVLVAMRTPIILFAIFYVSVAAMFWHAPVLVAWHNLSLRKALFFSAVACWRNKGAFIVYGLVWFGAVAGLELLGSLLEGIGLPEGVAGLVQMPLNFFAAAVLYCSFYPAYESVFGEPDTPEAQQMI</sequence>
<comment type="caution">
    <text evidence="2">The sequence shown here is derived from an EMBL/GenBank/DDBJ whole genome shotgun (WGS) entry which is preliminary data.</text>
</comment>
<keyword evidence="1" id="KW-0472">Membrane</keyword>
<dbReference type="Proteomes" id="UP000542125">
    <property type="component" value="Unassembled WGS sequence"/>
</dbReference>
<evidence type="ECO:0000313" key="2">
    <source>
        <dbReference type="EMBL" id="NYE83074.1"/>
    </source>
</evidence>
<dbReference type="NCBIfam" id="NF041043">
    <property type="entry name" value="BPSS1780_fam"/>
    <property type="match status" value="1"/>
</dbReference>
<evidence type="ECO:0000313" key="3">
    <source>
        <dbReference type="Proteomes" id="UP000542125"/>
    </source>
</evidence>
<dbReference type="AlphaFoldDB" id="A0A7Y9IVP1"/>
<protein>
    <recommendedName>
        <fullName evidence="4">Transmembrane protein</fullName>
    </recommendedName>
</protein>
<feature type="transmembrane region" description="Helical" evidence="1">
    <location>
        <begin position="96"/>
        <end position="119"/>
    </location>
</feature>
<gene>
    <name evidence="2" type="ORF">FHW18_002345</name>
</gene>
<name>A0A7Y9IVP1_9BURK</name>
<dbReference type="RefSeq" id="WP_179586450.1">
    <property type="nucleotide sequence ID" value="NZ_JACBYR010000001.1"/>
</dbReference>
<keyword evidence="1" id="KW-1133">Transmembrane helix</keyword>
<feature type="transmembrane region" description="Helical" evidence="1">
    <location>
        <begin position="27"/>
        <end position="46"/>
    </location>
</feature>
<keyword evidence="1" id="KW-0812">Transmembrane</keyword>
<feature type="transmembrane region" description="Helical" evidence="1">
    <location>
        <begin position="189"/>
        <end position="212"/>
    </location>
</feature>
<feature type="transmembrane region" description="Helical" evidence="1">
    <location>
        <begin position="52"/>
        <end position="75"/>
    </location>
</feature>
<feature type="transmembrane region" description="Helical" evidence="1">
    <location>
        <begin position="224"/>
        <end position="245"/>
    </location>
</feature>